<sequence>MNYAGFDIANHLNEWAGGTDTSFPKYELLPSAAQKRAFVEAYVDRAYELEGREGEKASAAWSSEVELLLQDVEVFMLVNHFYWGFWGYCQGATEGCAEFDYINYGKERLDQARKIQDAVLG</sequence>
<gene>
    <name evidence="4" type="ORF">TeGR_g6379</name>
</gene>
<reference evidence="4 5" key="1">
    <citation type="journal article" date="2023" name="Commun. Biol.">
        <title>Genome analysis of Parmales, the sister group of diatoms, reveals the evolutionary specialization of diatoms from phago-mixotrophs to photoautotrophs.</title>
        <authorList>
            <person name="Ban H."/>
            <person name="Sato S."/>
            <person name="Yoshikawa S."/>
            <person name="Yamada K."/>
            <person name="Nakamura Y."/>
            <person name="Ichinomiya M."/>
            <person name="Sato N."/>
            <person name="Blanc-Mathieu R."/>
            <person name="Endo H."/>
            <person name="Kuwata A."/>
            <person name="Ogata H."/>
        </authorList>
    </citation>
    <scope>NUCLEOTIDE SEQUENCE [LARGE SCALE GENOMIC DNA]</scope>
</reference>
<organism evidence="4 5">
    <name type="scientific">Tetraparma gracilis</name>
    <dbReference type="NCBI Taxonomy" id="2962635"/>
    <lineage>
        <taxon>Eukaryota</taxon>
        <taxon>Sar</taxon>
        <taxon>Stramenopiles</taxon>
        <taxon>Ochrophyta</taxon>
        <taxon>Bolidophyceae</taxon>
        <taxon>Parmales</taxon>
        <taxon>Triparmaceae</taxon>
        <taxon>Tetraparma</taxon>
    </lineage>
</organism>
<keyword evidence="5" id="KW-1185">Reference proteome</keyword>
<accession>A0ABQ6MHB2</accession>
<comment type="caution">
    <text evidence="4">The sequence shown here is derived from an EMBL/GenBank/DDBJ whole genome shotgun (WGS) entry which is preliminary data.</text>
</comment>
<dbReference type="InterPro" id="IPR011009">
    <property type="entry name" value="Kinase-like_dom_sf"/>
</dbReference>
<evidence type="ECO:0000313" key="5">
    <source>
        <dbReference type="Proteomes" id="UP001165060"/>
    </source>
</evidence>
<name>A0ABQ6MHB2_9STRA</name>
<evidence type="ECO:0000256" key="1">
    <source>
        <dbReference type="ARBA" id="ARBA00037883"/>
    </source>
</evidence>
<dbReference type="SUPFAM" id="SSF56112">
    <property type="entry name" value="Protein kinase-like (PK-like)"/>
    <property type="match status" value="1"/>
</dbReference>
<evidence type="ECO:0000313" key="4">
    <source>
        <dbReference type="EMBL" id="GMI26338.1"/>
    </source>
</evidence>
<dbReference type="PANTHER" id="PTHR22603">
    <property type="entry name" value="CHOLINE/ETHANOALAMINE KINASE"/>
    <property type="match status" value="1"/>
</dbReference>
<protein>
    <recommendedName>
        <fullName evidence="3">ethanolamine kinase</fullName>
        <ecNumber evidence="3">2.7.1.82</ecNumber>
    </recommendedName>
</protein>
<dbReference type="PANTHER" id="PTHR22603:SF66">
    <property type="entry name" value="ETHANOLAMINE KINASE"/>
    <property type="match status" value="1"/>
</dbReference>
<dbReference type="Pfam" id="PF01633">
    <property type="entry name" value="Choline_kinase"/>
    <property type="match status" value="1"/>
</dbReference>
<proteinExistence type="inferred from homology"/>
<evidence type="ECO:0000256" key="2">
    <source>
        <dbReference type="ARBA" id="ARBA00038211"/>
    </source>
</evidence>
<comment type="pathway">
    <text evidence="1">Phospholipid metabolism; phosphatidylethanolamine biosynthesis; phosphatidylethanolamine from ethanolamine: step 1/3.</text>
</comment>
<dbReference type="EC" id="2.7.1.82" evidence="3"/>
<dbReference type="EMBL" id="BRYB01001464">
    <property type="protein sequence ID" value="GMI26338.1"/>
    <property type="molecule type" value="Genomic_DNA"/>
</dbReference>
<dbReference type="Gene3D" id="3.90.1200.10">
    <property type="match status" value="1"/>
</dbReference>
<evidence type="ECO:0000256" key="3">
    <source>
        <dbReference type="ARBA" id="ARBA00038874"/>
    </source>
</evidence>
<comment type="similarity">
    <text evidence="2">Belongs to the choline/ethanolamine kinase family.</text>
</comment>
<dbReference type="Proteomes" id="UP001165060">
    <property type="component" value="Unassembled WGS sequence"/>
</dbReference>